<comment type="caution">
    <text evidence="2">The sequence shown here is derived from an EMBL/GenBank/DDBJ whole genome shotgun (WGS) entry which is preliminary data.</text>
</comment>
<dbReference type="EMBL" id="JBBEGM010000002">
    <property type="protein sequence ID" value="MEJ2861059.1"/>
    <property type="molecule type" value="Genomic_DNA"/>
</dbReference>
<reference evidence="2 3" key="1">
    <citation type="submission" date="2024-03" db="EMBL/GenBank/DDBJ databases">
        <title>Actinomycetospora sp. OC33-EN07, a novel actinomycete isolated from wild orchid (Aerides multiflora).</title>
        <authorList>
            <person name="Suriyachadkun C."/>
        </authorList>
    </citation>
    <scope>NUCLEOTIDE SEQUENCE [LARGE SCALE GENOMIC DNA]</scope>
    <source>
        <strain evidence="2 3">OC33-EN07</strain>
    </source>
</reference>
<dbReference type="Proteomes" id="UP001369736">
    <property type="component" value="Unassembled WGS sequence"/>
</dbReference>
<accession>A0ABU8M2K7</accession>
<organism evidence="2 3">
    <name type="scientific">Actinomycetospora flava</name>
    <dbReference type="NCBI Taxonomy" id="3129232"/>
    <lineage>
        <taxon>Bacteria</taxon>
        <taxon>Bacillati</taxon>
        <taxon>Actinomycetota</taxon>
        <taxon>Actinomycetes</taxon>
        <taxon>Pseudonocardiales</taxon>
        <taxon>Pseudonocardiaceae</taxon>
        <taxon>Actinomycetospora</taxon>
    </lineage>
</organism>
<dbReference type="InterPro" id="IPR032330">
    <property type="entry name" value="EF-G-binding_C"/>
</dbReference>
<sequence length="173" mass="18085">MSTLLTADAVRRSMINCSKGDAKRMTVVDAVVGTDLEAVEFAGWQDPRMPQRAYLVSLHDGVVTGVLLRPAAGGGARRTAMCALCRTTHSDGAVTLYTAPKAGAAGREGNSVGTYVCTDLACPATTRLERKPGASVTPDLGLPVDERVAGLRVRVDGLLAAIHGREDAARRPA</sequence>
<dbReference type="RefSeq" id="WP_337701318.1">
    <property type="nucleotide sequence ID" value="NZ_JBBEGM010000002.1"/>
</dbReference>
<evidence type="ECO:0000313" key="3">
    <source>
        <dbReference type="Proteomes" id="UP001369736"/>
    </source>
</evidence>
<name>A0ABU8M2K7_9PSEU</name>
<proteinExistence type="predicted"/>
<keyword evidence="3" id="KW-1185">Reference proteome</keyword>
<dbReference type="Pfam" id="PF16571">
    <property type="entry name" value="FBP_C"/>
    <property type="match status" value="1"/>
</dbReference>
<feature type="domain" description="Elongation factor G-binding protein C-terminal treble-clef zinc-finger" evidence="1">
    <location>
        <begin position="10"/>
        <end position="161"/>
    </location>
</feature>
<evidence type="ECO:0000259" key="1">
    <source>
        <dbReference type="Pfam" id="PF16571"/>
    </source>
</evidence>
<gene>
    <name evidence="2" type="ORF">WCD58_07825</name>
</gene>
<evidence type="ECO:0000313" key="2">
    <source>
        <dbReference type="EMBL" id="MEJ2861059.1"/>
    </source>
</evidence>
<protein>
    <submittedName>
        <fullName evidence="2">FBP domain-containing protein</fullName>
    </submittedName>
</protein>